<dbReference type="AlphaFoldDB" id="A0A126X3U8"/>
<sequence length="400" mass="43088">MGLLFVARIVGMSSSVPPASAGAEVEEEVARSVEKRYSSWAVEALRELPDSFLITDPSLPGHPIVFASAGFLAMSGYAAGDVLGRNAKVFQGPGTCRRAVSAVREAIRSEAPVEVAMLNYRRDGSPVRILLRLCPVFGRDDGQVKHFVGAQVLIAGRRRWSGKAAVLAGSCRREMCLKSSNGGFDLDHVDFDNRGESEGLIEASELEKERAAATVNNVLSTLTHYSEVIGKPICGQRCSSIRNMALSSALRISLGRIKQSFVLTDPSLPDMPIVYASDAFTSLTGYHRDEVLGRNCRFLCGTDTDVEASCQIHTCIQASKNCSVRILNYRKDGSSFWNLLHISPVRNATGKIAFFVGVQMDESSNYDEQGLSPHLRQLGAVGAVKVAIRSLSTGAGPSSS</sequence>
<keyword evidence="3" id="KW-0285">Flavoprotein</keyword>
<dbReference type="EMBL" id="KU701822">
    <property type="protein sequence ID" value="AML79359.1"/>
    <property type="molecule type" value="mRNA"/>
</dbReference>
<keyword evidence="1" id="KW-0600">Photoreceptor protein</keyword>
<dbReference type="PROSITE" id="PS50112">
    <property type="entry name" value="PAS"/>
    <property type="match status" value="1"/>
</dbReference>
<dbReference type="SUPFAM" id="SSF55785">
    <property type="entry name" value="PYP-like sensor domain (PAS domain)"/>
    <property type="match status" value="2"/>
</dbReference>
<proteinExistence type="evidence at transcript level"/>
<dbReference type="InterPro" id="IPR035965">
    <property type="entry name" value="PAS-like_dom_sf"/>
</dbReference>
<feature type="domain" description="PAS" evidence="8">
    <location>
        <begin position="273"/>
        <end position="295"/>
    </location>
</feature>
<evidence type="ECO:0000256" key="5">
    <source>
        <dbReference type="ARBA" id="ARBA00022991"/>
    </source>
</evidence>
<protein>
    <submittedName>
        <fullName evidence="10">Putative LOV domain-containing protein</fullName>
    </submittedName>
</protein>
<feature type="domain" description="PAC" evidence="9">
    <location>
        <begin position="320"/>
        <end position="374"/>
    </location>
</feature>
<dbReference type="PANTHER" id="PTHR47429:SF2">
    <property type="entry name" value="PROTEIN TWIN LOV 1"/>
    <property type="match status" value="1"/>
</dbReference>
<reference evidence="10" key="1">
    <citation type="journal article" date="2016" name="Proc. Natl. Acad. Sci. U.S.A.">
        <title>Functional and topological diversity of LOV domain photoreceptors.</title>
        <authorList>
            <person name="Glantz S.T."/>
            <person name="Carpenter E.J."/>
            <person name="Melkonian M."/>
            <person name="Gardner K.H."/>
            <person name="Boyden E.S."/>
            <person name="Wong G.K."/>
            <person name="Chow B.Y."/>
        </authorList>
    </citation>
    <scope>NUCLEOTIDE SEQUENCE</scope>
    <source>
        <strain evidence="10">XSZI_2005675</strain>
    </source>
</reference>
<name>A0A126X3U8_9MAGN</name>
<evidence type="ECO:0000256" key="1">
    <source>
        <dbReference type="ARBA" id="ARBA00022543"/>
    </source>
</evidence>
<evidence type="ECO:0000256" key="6">
    <source>
        <dbReference type="ARBA" id="ARBA00023170"/>
    </source>
</evidence>
<evidence type="ECO:0000259" key="9">
    <source>
        <dbReference type="PROSITE" id="PS50113"/>
    </source>
</evidence>
<dbReference type="SMART" id="SM00091">
    <property type="entry name" value="PAS"/>
    <property type="match status" value="2"/>
</dbReference>
<dbReference type="NCBIfam" id="TIGR00229">
    <property type="entry name" value="sensory_box"/>
    <property type="match status" value="1"/>
</dbReference>
<dbReference type="CDD" id="cd00130">
    <property type="entry name" value="PAS"/>
    <property type="match status" value="2"/>
</dbReference>
<dbReference type="InterPro" id="IPR000700">
    <property type="entry name" value="PAS-assoc_C"/>
</dbReference>
<accession>A0A126X3U8</accession>
<evidence type="ECO:0000256" key="7">
    <source>
        <dbReference type="SAM" id="SignalP"/>
    </source>
</evidence>
<dbReference type="GO" id="GO:0009637">
    <property type="term" value="P:response to blue light"/>
    <property type="evidence" value="ECO:0007669"/>
    <property type="project" value="UniProtKB-ARBA"/>
</dbReference>
<dbReference type="Gene3D" id="3.30.450.20">
    <property type="entry name" value="PAS domain"/>
    <property type="match status" value="2"/>
</dbReference>
<dbReference type="SMART" id="SM00086">
    <property type="entry name" value="PAC"/>
    <property type="match status" value="2"/>
</dbReference>
<feature type="signal peptide" evidence="7">
    <location>
        <begin position="1"/>
        <end position="21"/>
    </location>
</feature>
<evidence type="ECO:0000313" key="10">
    <source>
        <dbReference type="EMBL" id="AML79359.1"/>
    </source>
</evidence>
<keyword evidence="5" id="KW-0157">Chromophore</keyword>
<organism evidence="10">
    <name type="scientific">Peperomia fraseri</name>
    <dbReference type="NCBI Taxonomy" id="352176"/>
    <lineage>
        <taxon>Eukaryota</taxon>
        <taxon>Viridiplantae</taxon>
        <taxon>Streptophyta</taxon>
        <taxon>Embryophyta</taxon>
        <taxon>Tracheophyta</taxon>
        <taxon>Spermatophyta</taxon>
        <taxon>Magnoliopsida</taxon>
        <taxon>Magnoliidae</taxon>
        <taxon>Piperales</taxon>
        <taxon>Piperaceae</taxon>
        <taxon>Peperomia</taxon>
    </lineage>
</organism>
<dbReference type="PANTHER" id="PTHR47429">
    <property type="entry name" value="PROTEIN TWIN LOV 1"/>
    <property type="match status" value="1"/>
</dbReference>
<evidence type="ECO:0000259" key="8">
    <source>
        <dbReference type="PROSITE" id="PS50112"/>
    </source>
</evidence>
<dbReference type="InterPro" id="IPR000014">
    <property type="entry name" value="PAS"/>
</dbReference>
<feature type="chain" id="PRO_5007274616" evidence="7">
    <location>
        <begin position="22"/>
        <end position="400"/>
    </location>
</feature>
<keyword evidence="2" id="KW-0716">Sensory transduction</keyword>
<dbReference type="Pfam" id="PF13426">
    <property type="entry name" value="PAS_9"/>
    <property type="match status" value="2"/>
</dbReference>
<dbReference type="PROSITE" id="PS50113">
    <property type="entry name" value="PAC"/>
    <property type="match status" value="1"/>
</dbReference>
<evidence type="ECO:0000256" key="2">
    <source>
        <dbReference type="ARBA" id="ARBA00022606"/>
    </source>
</evidence>
<dbReference type="GO" id="GO:0009881">
    <property type="term" value="F:photoreceptor activity"/>
    <property type="evidence" value="ECO:0007669"/>
    <property type="project" value="UniProtKB-KW"/>
</dbReference>
<keyword evidence="7" id="KW-0732">Signal</keyword>
<evidence type="ECO:0000256" key="4">
    <source>
        <dbReference type="ARBA" id="ARBA00022643"/>
    </source>
</evidence>
<keyword evidence="6" id="KW-0675">Receptor</keyword>
<dbReference type="InterPro" id="IPR001610">
    <property type="entry name" value="PAC"/>
</dbReference>
<keyword evidence="4" id="KW-0288">FMN</keyword>
<dbReference type="GO" id="GO:0005634">
    <property type="term" value="C:nucleus"/>
    <property type="evidence" value="ECO:0007669"/>
    <property type="project" value="TreeGrafter"/>
</dbReference>
<evidence type="ECO:0000256" key="3">
    <source>
        <dbReference type="ARBA" id="ARBA00022630"/>
    </source>
</evidence>